<sequence length="318" mass="33290">MNPVFLKGTRSISVLFLVLMVLTGCTKSDDTVATPQTITDRILEDTQFSILRAAVTYAEMGDLLKGGNLTLFAPNDAAFQAAGYSSPTAIASLSKEQVRALLLYHVLQGPVSASEIPGGLNPVATADKGVAYINKVSDGRVFINNAQVIQSDIKVANGYIHSIDRVLTPSAGSLLTAIRSNPNLTLLTAAVNRVAGSNPTLLATLSNDASTNLVTVFAPNDAAFRSAGYTDLAAINAANLQTLTNVLLYHVVSGATFSNQLQTGTLNTLLSGNRLTIMSTANLLTIKGNKNATAATIKQGNIPANSGVIHIIDQLLLP</sequence>
<proteinExistence type="predicted"/>
<dbReference type="Pfam" id="PF02469">
    <property type="entry name" value="Fasciclin"/>
    <property type="match status" value="2"/>
</dbReference>
<evidence type="ECO:0000313" key="3">
    <source>
        <dbReference type="EMBL" id="SOD91897.1"/>
    </source>
</evidence>
<dbReference type="SUPFAM" id="SSF82153">
    <property type="entry name" value="FAS1 domain"/>
    <property type="match status" value="2"/>
</dbReference>
<accession>A0A286G8J8</accession>
<feature type="chain" id="PRO_5013329949" evidence="1">
    <location>
        <begin position="29"/>
        <end position="318"/>
    </location>
</feature>
<dbReference type="InterPro" id="IPR050904">
    <property type="entry name" value="Adhesion/Biosynth-related"/>
</dbReference>
<feature type="domain" description="FAS1" evidence="2">
    <location>
        <begin position="171"/>
        <end position="316"/>
    </location>
</feature>
<dbReference type="OrthoDB" id="1119934at2"/>
<dbReference type="PANTHER" id="PTHR10900">
    <property type="entry name" value="PERIOSTIN-RELATED"/>
    <property type="match status" value="1"/>
</dbReference>
<dbReference type="Gene3D" id="2.30.180.10">
    <property type="entry name" value="FAS1 domain"/>
    <property type="match status" value="2"/>
</dbReference>
<keyword evidence="4" id="KW-1185">Reference proteome</keyword>
<dbReference type="SMART" id="SM00554">
    <property type="entry name" value="FAS1"/>
    <property type="match status" value="2"/>
</dbReference>
<evidence type="ECO:0000256" key="1">
    <source>
        <dbReference type="SAM" id="SignalP"/>
    </source>
</evidence>
<dbReference type="GO" id="GO:0005615">
    <property type="term" value="C:extracellular space"/>
    <property type="evidence" value="ECO:0007669"/>
    <property type="project" value="TreeGrafter"/>
</dbReference>
<dbReference type="EMBL" id="OCNH01000003">
    <property type="protein sequence ID" value="SOD91897.1"/>
    <property type="molecule type" value="Genomic_DNA"/>
</dbReference>
<gene>
    <name evidence="3" type="ORF">SAMN06269250_3695</name>
</gene>
<dbReference type="Proteomes" id="UP000219452">
    <property type="component" value="Unassembled WGS sequence"/>
</dbReference>
<dbReference type="RefSeq" id="WP_097127279.1">
    <property type="nucleotide sequence ID" value="NZ_OCNH01000003.1"/>
</dbReference>
<reference evidence="4" key="1">
    <citation type="submission" date="2017-09" db="EMBL/GenBank/DDBJ databases">
        <authorList>
            <person name="Varghese N."/>
            <person name="Submissions S."/>
        </authorList>
    </citation>
    <scope>NUCLEOTIDE SEQUENCE [LARGE SCALE GENOMIC DNA]</scope>
    <source>
        <strain evidence="4">DSM 29961</strain>
    </source>
</reference>
<feature type="signal peptide" evidence="1">
    <location>
        <begin position="1"/>
        <end position="28"/>
    </location>
</feature>
<dbReference type="PANTHER" id="PTHR10900:SF77">
    <property type="entry name" value="FI19380P1"/>
    <property type="match status" value="1"/>
</dbReference>
<name>A0A286G8J8_9BACT</name>
<keyword evidence="1" id="KW-0732">Signal</keyword>
<evidence type="ECO:0000259" key="2">
    <source>
        <dbReference type="PROSITE" id="PS50213"/>
    </source>
</evidence>
<dbReference type="InterPro" id="IPR036378">
    <property type="entry name" value="FAS1_dom_sf"/>
</dbReference>
<dbReference type="AlphaFoldDB" id="A0A286G8J8"/>
<feature type="domain" description="FAS1" evidence="2">
    <location>
        <begin position="35"/>
        <end position="167"/>
    </location>
</feature>
<dbReference type="PROSITE" id="PS51257">
    <property type="entry name" value="PROKAR_LIPOPROTEIN"/>
    <property type="match status" value="1"/>
</dbReference>
<organism evidence="3 4">
    <name type="scientific">Spirosoma fluviale</name>
    <dbReference type="NCBI Taxonomy" id="1597977"/>
    <lineage>
        <taxon>Bacteria</taxon>
        <taxon>Pseudomonadati</taxon>
        <taxon>Bacteroidota</taxon>
        <taxon>Cytophagia</taxon>
        <taxon>Cytophagales</taxon>
        <taxon>Cytophagaceae</taxon>
        <taxon>Spirosoma</taxon>
    </lineage>
</organism>
<evidence type="ECO:0000313" key="4">
    <source>
        <dbReference type="Proteomes" id="UP000219452"/>
    </source>
</evidence>
<dbReference type="PROSITE" id="PS50213">
    <property type="entry name" value="FAS1"/>
    <property type="match status" value="2"/>
</dbReference>
<protein>
    <submittedName>
        <fullName evidence="3">Uncaracterized surface protein containing fasciclin (FAS1) repeats</fullName>
    </submittedName>
</protein>
<dbReference type="InterPro" id="IPR000782">
    <property type="entry name" value="FAS1_domain"/>
</dbReference>